<evidence type="ECO:0000256" key="2">
    <source>
        <dbReference type="ARBA" id="ARBA00023125"/>
    </source>
</evidence>
<evidence type="ECO:0000256" key="3">
    <source>
        <dbReference type="ARBA" id="ARBA00023163"/>
    </source>
</evidence>
<keyword evidence="1" id="KW-0805">Transcription regulation</keyword>
<name>A0A7Z2JJV7_9BURK</name>
<protein>
    <submittedName>
        <fullName evidence="5">Helix-turn-helix domain-containing protein</fullName>
    </submittedName>
</protein>
<evidence type="ECO:0000256" key="1">
    <source>
        <dbReference type="ARBA" id="ARBA00023015"/>
    </source>
</evidence>
<evidence type="ECO:0000259" key="4">
    <source>
        <dbReference type="PROSITE" id="PS01124"/>
    </source>
</evidence>
<organism evidence="5 6">
    <name type="scientific">Paraburkholderia acidisoli</name>
    <dbReference type="NCBI Taxonomy" id="2571748"/>
    <lineage>
        <taxon>Bacteria</taxon>
        <taxon>Pseudomonadati</taxon>
        <taxon>Pseudomonadota</taxon>
        <taxon>Betaproteobacteria</taxon>
        <taxon>Burkholderiales</taxon>
        <taxon>Burkholderiaceae</taxon>
        <taxon>Paraburkholderia</taxon>
    </lineage>
</organism>
<keyword evidence="2" id="KW-0238">DNA-binding</keyword>
<dbReference type="PANTHER" id="PTHR46796:SF6">
    <property type="entry name" value="ARAC SUBFAMILY"/>
    <property type="match status" value="1"/>
</dbReference>
<dbReference type="PANTHER" id="PTHR46796">
    <property type="entry name" value="HTH-TYPE TRANSCRIPTIONAL ACTIVATOR RHAS-RELATED"/>
    <property type="match status" value="1"/>
</dbReference>
<sequence>MRKTALIEVRTVNAKEPIANLAAGASERLRSSDALGWSGFGAELVGIGAGAHRVPAMNAHRVGVHVGPPVAAHCQCDGRRMSRLQSQGDADVIPAGYDGVWSDDADCTILRIAFSAEFAQPTLAALERRGTSAQIRPRFQWRDPRFQHLAWALRAELEAPQASDTLYAESLCVAMIVRLAEGADNSDTKASPPALPRHLALRVIDYIDAHLDASLTLAELAQVAGLSVPHFKALFRASFAMPVHRYVVEKRVERAQTLLLQGRLPASRIALDCGFAHASHMAAWMKRTLGVTPREIARAAAQRVDE</sequence>
<dbReference type="SUPFAM" id="SSF46689">
    <property type="entry name" value="Homeodomain-like"/>
    <property type="match status" value="2"/>
</dbReference>
<keyword evidence="6" id="KW-1185">Reference proteome</keyword>
<dbReference type="Gene3D" id="1.10.10.60">
    <property type="entry name" value="Homeodomain-like"/>
    <property type="match status" value="1"/>
</dbReference>
<reference evidence="5 6" key="1">
    <citation type="submission" date="2019-12" db="EMBL/GenBank/DDBJ databases">
        <title>Paraburkholderia acidiphila 7Q-K02 sp. nov and Paraburkholderia acidisoli DHF22 sp. nov., two strains isolated from forest soil.</title>
        <authorList>
            <person name="Gao Z."/>
            <person name="Qiu L."/>
        </authorList>
    </citation>
    <scope>NUCLEOTIDE SEQUENCE [LARGE SCALE GENOMIC DNA]</scope>
    <source>
        <strain evidence="5 6">DHF22</strain>
    </source>
</reference>
<evidence type="ECO:0000313" key="6">
    <source>
        <dbReference type="Proteomes" id="UP000433577"/>
    </source>
</evidence>
<dbReference type="InterPro" id="IPR018060">
    <property type="entry name" value="HTH_AraC"/>
</dbReference>
<evidence type="ECO:0000313" key="5">
    <source>
        <dbReference type="EMBL" id="QGZ65765.1"/>
    </source>
</evidence>
<dbReference type="KEGG" id="pacs:FAZ98_26150"/>
<dbReference type="Pfam" id="PF12833">
    <property type="entry name" value="HTH_18"/>
    <property type="match status" value="1"/>
</dbReference>
<gene>
    <name evidence="5" type="ORF">FAZ98_26150</name>
</gene>
<dbReference type="InterPro" id="IPR050204">
    <property type="entry name" value="AraC_XylS_family_regulators"/>
</dbReference>
<dbReference type="InterPro" id="IPR009057">
    <property type="entry name" value="Homeodomain-like_sf"/>
</dbReference>
<dbReference type="SMART" id="SM00342">
    <property type="entry name" value="HTH_ARAC"/>
    <property type="match status" value="1"/>
</dbReference>
<dbReference type="EMBL" id="CP046915">
    <property type="protein sequence ID" value="QGZ65765.1"/>
    <property type="molecule type" value="Genomic_DNA"/>
</dbReference>
<accession>A0A7Z2JJV7</accession>
<feature type="domain" description="HTH araC/xylS-type" evidence="4">
    <location>
        <begin position="201"/>
        <end position="299"/>
    </location>
</feature>
<dbReference type="AlphaFoldDB" id="A0A7Z2JJV7"/>
<dbReference type="Proteomes" id="UP000433577">
    <property type="component" value="Chromosome 3"/>
</dbReference>
<keyword evidence="3" id="KW-0804">Transcription</keyword>
<dbReference type="GO" id="GO:0043565">
    <property type="term" value="F:sequence-specific DNA binding"/>
    <property type="evidence" value="ECO:0007669"/>
    <property type="project" value="InterPro"/>
</dbReference>
<dbReference type="PROSITE" id="PS01124">
    <property type="entry name" value="HTH_ARAC_FAMILY_2"/>
    <property type="match status" value="1"/>
</dbReference>
<dbReference type="OrthoDB" id="9816344at2"/>
<proteinExistence type="predicted"/>
<dbReference type="GO" id="GO:0003700">
    <property type="term" value="F:DNA-binding transcription factor activity"/>
    <property type="evidence" value="ECO:0007669"/>
    <property type="project" value="InterPro"/>
</dbReference>